<name>A0A100INT4_ASPNG</name>
<sequence>MHSDNKHNSTNMNKAETPSDYFSDLHSIAAIGLSPALVGLILGVYSLWYLVVPALKKQSTTSQPPIVGYRSFWEPTWLVRLRFIRGSRKIIGEGYEQFKDTMFKVRRVGTDVLLVSSKYMDEIRTLTRDATGSVPPLVQDYPGEYTHGMPFLRSDLQNRVLQQKLTPNLPSLVPVMIEELEFAMKMEMPDCAEDEWATIDIMPILSRIITRITSRIFLGPKEGRIEEWLRATVEYTKNLFLTGMALRFFPRFLRPLVAPLLPSYHHLWQNVATSRRIVGEIVRERREIEAAKPAGYTKPADILQWMMDAATGQEAEPEDLAQRMLILSVTSIHTTTLTMTQAIYDLCAHPQYLEPLRAEVVDVLRAEGGWGKLTVNHLRKMDSLLKESQRFNPVFLLTFNRILPKSITLSNGVSVPVGSRIAVPSNAMLNDPSRVPGDGPTSFDAFRYSRLREEPENAQRHLFVMTDHNNLAFGYGKFACPGRFYAANEMKMMLAHMLICYDMRFPDGCGRPRNFTIDSDMYPDPATRLLIRKRPGVEEGMEELLTSVA</sequence>
<dbReference type="VEuPathDB" id="FungiDB:M747DRAFT_242946"/>
<evidence type="ECO:0000313" key="10">
    <source>
        <dbReference type="Proteomes" id="UP000068243"/>
    </source>
</evidence>
<feature type="transmembrane region" description="Helical" evidence="8">
    <location>
        <begin position="28"/>
        <end position="51"/>
    </location>
</feature>
<dbReference type="OrthoDB" id="1844152at2759"/>
<dbReference type="CDD" id="cd11041">
    <property type="entry name" value="CYP503A1-like"/>
    <property type="match status" value="1"/>
</dbReference>
<evidence type="ECO:0000256" key="5">
    <source>
        <dbReference type="ARBA" id="ARBA00023004"/>
    </source>
</evidence>
<accession>A0A100INT4</accession>
<dbReference type="PANTHER" id="PTHR46206:SF6">
    <property type="entry name" value="CYTOCHROME P450 MONOOXYGENASE AN1598-RELATED"/>
    <property type="match status" value="1"/>
</dbReference>
<dbReference type="Proteomes" id="UP000068243">
    <property type="component" value="Unassembled WGS sequence"/>
</dbReference>
<dbReference type="VEuPathDB" id="FungiDB:ATCC64974_93990"/>
<keyword evidence="3 7" id="KW-0479">Metal-binding</keyword>
<gene>
    <name evidence="9" type="ORF">ABL_07286</name>
</gene>
<dbReference type="Gene3D" id="1.10.630.10">
    <property type="entry name" value="Cytochrome P450"/>
    <property type="match status" value="1"/>
</dbReference>
<dbReference type="InterPro" id="IPR001128">
    <property type="entry name" value="Cyt_P450"/>
</dbReference>
<keyword evidence="8" id="KW-0812">Transmembrane</keyword>
<dbReference type="Pfam" id="PF00067">
    <property type="entry name" value="p450"/>
    <property type="match status" value="1"/>
</dbReference>
<keyword evidence="8" id="KW-0472">Membrane</keyword>
<evidence type="ECO:0000256" key="7">
    <source>
        <dbReference type="PIRSR" id="PIRSR602403-1"/>
    </source>
</evidence>
<dbReference type="VEuPathDB" id="FungiDB:ASPNIDRAFT2_1224880"/>
<keyword evidence="4" id="KW-0560">Oxidoreductase</keyword>
<keyword evidence="7" id="KW-0349">Heme</keyword>
<evidence type="ECO:0000313" key="9">
    <source>
        <dbReference type="EMBL" id="GAQ44625.1"/>
    </source>
</evidence>
<keyword evidence="8" id="KW-1133">Transmembrane helix</keyword>
<dbReference type="SUPFAM" id="SSF48264">
    <property type="entry name" value="Cytochrome P450"/>
    <property type="match status" value="1"/>
</dbReference>
<evidence type="ECO:0000256" key="3">
    <source>
        <dbReference type="ARBA" id="ARBA00022723"/>
    </source>
</evidence>
<evidence type="ECO:0000256" key="2">
    <source>
        <dbReference type="ARBA" id="ARBA00010617"/>
    </source>
</evidence>
<dbReference type="PRINTS" id="PR00465">
    <property type="entry name" value="EP450IV"/>
</dbReference>
<dbReference type="GO" id="GO:0005506">
    <property type="term" value="F:iron ion binding"/>
    <property type="evidence" value="ECO:0007669"/>
    <property type="project" value="InterPro"/>
</dbReference>
<evidence type="ECO:0000256" key="6">
    <source>
        <dbReference type="ARBA" id="ARBA00023033"/>
    </source>
</evidence>
<dbReference type="InterPro" id="IPR036396">
    <property type="entry name" value="Cyt_P450_sf"/>
</dbReference>
<dbReference type="GO" id="GO:0004497">
    <property type="term" value="F:monooxygenase activity"/>
    <property type="evidence" value="ECO:0007669"/>
    <property type="project" value="UniProtKB-KW"/>
</dbReference>
<comment type="cofactor">
    <cofactor evidence="1 7">
        <name>heme</name>
        <dbReference type="ChEBI" id="CHEBI:30413"/>
    </cofactor>
</comment>
<evidence type="ECO:0000256" key="1">
    <source>
        <dbReference type="ARBA" id="ARBA00001971"/>
    </source>
</evidence>
<dbReference type="AlphaFoldDB" id="A0A100INT4"/>
<keyword evidence="5 7" id="KW-0408">Iron</keyword>
<organism evidence="9 10">
    <name type="scientific">Aspergillus niger</name>
    <dbReference type="NCBI Taxonomy" id="5061"/>
    <lineage>
        <taxon>Eukaryota</taxon>
        <taxon>Fungi</taxon>
        <taxon>Dikarya</taxon>
        <taxon>Ascomycota</taxon>
        <taxon>Pezizomycotina</taxon>
        <taxon>Eurotiomycetes</taxon>
        <taxon>Eurotiomycetidae</taxon>
        <taxon>Eurotiales</taxon>
        <taxon>Aspergillaceae</taxon>
        <taxon>Aspergillus</taxon>
        <taxon>Aspergillus subgen. Circumdati</taxon>
    </lineage>
</organism>
<dbReference type="InterPro" id="IPR002403">
    <property type="entry name" value="Cyt_P450_E_grp-IV"/>
</dbReference>
<dbReference type="EMBL" id="BCMY01000013">
    <property type="protein sequence ID" value="GAQ44625.1"/>
    <property type="molecule type" value="Genomic_DNA"/>
</dbReference>
<comment type="caution">
    <text evidence="9">The sequence shown here is derived from an EMBL/GenBank/DDBJ whole genome shotgun (WGS) entry which is preliminary data.</text>
</comment>
<dbReference type="VEuPathDB" id="FungiDB:An11g09260"/>
<dbReference type="OMA" id="THICMAS"/>
<reference evidence="10" key="1">
    <citation type="journal article" date="2016" name="Genome Announc.">
        <title>Draft genome sequence of Aspergillus niger strain An76.</title>
        <authorList>
            <person name="Gong W."/>
            <person name="Cheng Z."/>
            <person name="Zhang H."/>
            <person name="Liu L."/>
            <person name="Gao P."/>
            <person name="Wang L."/>
        </authorList>
    </citation>
    <scope>NUCLEOTIDE SEQUENCE [LARGE SCALE GENOMIC DNA]</scope>
    <source>
        <strain evidence="10">An76</strain>
    </source>
</reference>
<protein>
    <recommendedName>
        <fullName evidence="11">Ent-kaurene oxidase</fullName>
    </recommendedName>
</protein>
<evidence type="ECO:0000256" key="8">
    <source>
        <dbReference type="SAM" id="Phobius"/>
    </source>
</evidence>
<feature type="binding site" description="axial binding residue" evidence="7">
    <location>
        <position position="480"/>
    </location>
    <ligand>
        <name>heme</name>
        <dbReference type="ChEBI" id="CHEBI:30413"/>
    </ligand>
    <ligandPart>
        <name>Fe</name>
        <dbReference type="ChEBI" id="CHEBI:18248"/>
    </ligandPart>
</feature>
<keyword evidence="6" id="KW-0503">Monooxygenase</keyword>
<evidence type="ECO:0000256" key="4">
    <source>
        <dbReference type="ARBA" id="ARBA00023002"/>
    </source>
</evidence>
<dbReference type="PANTHER" id="PTHR46206">
    <property type="entry name" value="CYTOCHROME P450"/>
    <property type="match status" value="1"/>
</dbReference>
<evidence type="ECO:0008006" key="11">
    <source>
        <dbReference type="Google" id="ProtNLM"/>
    </source>
</evidence>
<comment type="similarity">
    <text evidence="2">Belongs to the cytochrome P450 family.</text>
</comment>
<dbReference type="GO" id="GO:0019748">
    <property type="term" value="P:secondary metabolic process"/>
    <property type="evidence" value="ECO:0007669"/>
    <property type="project" value="UniProtKB-ARBA"/>
</dbReference>
<dbReference type="GO" id="GO:0020037">
    <property type="term" value="F:heme binding"/>
    <property type="evidence" value="ECO:0007669"/>
    <property type="project" value="InterPro"/>
</dbReference>
<proteinExistence type="inferred from homology"/>
<dbReference type="GO" id="GO:0016705">
    <property type="term" value="F:oxidoreductase activity, acting on paired donors, with incorporation or reduction of molecular oxygen"/>
    <property type="evidence" value="ECO:0007669"/>
    <property type="project" value="InterPro"/>
</dbReference>